<evidence type="ECO:0000256" key="7">
    <source>
        <dbReference type="ARBA" id="ARBA00048791"/>
    </source>
</evidence>
<protein>
    <recommendedName>
        <fullName evidence="2">deoxyribose-phosphate aldolase</fullName>
        <ecNumber evidence="2">4.1.2.4</ecNumber>
    </recommendedName>
    <alternativeName>
        <fullName evidence="6">2-deoxy-D-ribose 5-phosphate aldolase</fullName>
    </alternativeName>
</protein>
<dbReference type="GO" id="GO:0004139">
    <property type="term" value="F:deoxyribose-phosphate aldolase activity"/>
    <property type="evidence" value="ECO:0007669"/>
    <property type="project" value="UniProtKB-EC"/>
</dbReference>
<dbReference type="UniPathway" id="UPA00002">
    <property type="reaction ID" value="UER00468"/>
</dbReference>
<accession>S7QBS5</accession>
<evidence type="ECO:0000256" key="2">
    <source>
        <dbReference type="ARBA" id="ARBA00012515"/>
    </source>
</evidence>
<dbReference type="OMA" id="AAYCVNP"/>
<dbReference type="GO" id="GO:0005737">
    <property type="term" value="C:cytoplasm"/>
    <property type="evidence" value="ECO:0007669"/>
    <property type="project" value="InterPro"/>
</dbReference>
<feature type="active site" description="Schiff-base intermediate with acetaldehyde" evidence="8">
    <location>
        <position position="177"/>
    </location>
</feature>
<dbReference type="GO" id="GO:0046386">
    <property type="term" value="P:deoxyribose phosphate catabolic process"/>
    <property type="evidence" value="ECO:0007669"/>
    <property type="project" value="UniProtKB-UniPathway"/>
</dbReference>
<dbReference type="InterPro" id="IPR028581">
    <property type="entry name" value="DeoC_typeI"/>
</dbReference>
<feature type="active site" description="Schiff-base intermediate with acetaldehyde" evidence="8">
    <location>
        <position position="218"/>
    </location>
</feature>
<dbReference type="PANTHER" id="PTHR10889:SF1">
    <property type="entry name" value="DEOXYRIBOSE-PHOSPHATE ALDOLASE"/>
    <property type="match status" value="1"/>
</dbReference>
<evidence type="ECO:0000256" key="4">
    <source>
        <dbReference type="ARBA" id="ARBA00023239"/>
    </source>
</evidence>
<keyword evidence="3" id="KW-0963">Cytoplasm</keyword>
<evidence type="ECO:0000256" key="6">
    <source>
        <dbReference type="ARBA" id="ARBA00032755"/>
    </source>
</evidence>
<dbReference type="eggNOG" id="KOG3981">
    <property type="taxonomic scope" value="Eukaryota"/>
</dbReference>
<evidence type="ECO:0000313" key="9">
    <source>
        <dbReference type="EMBL" id="EPQ56813.1"/>
    </source>
</evidence>
<dbReference type="OrthoDB" id="70823at2759"/>
<dbReference type="GO" id="GO:0016052">
    <property type="term" value="P:carbohydrate catabolic process"/>
    <property type="evidence" value="ECO:0007669"/>
    <property type="project" value="TreeGrafter"/>
</dbReference>
<dbReference type="InterPro" id="IPR013785">
    <property type="entry name" value="Aldolase_TIM"/>
</dbReference>
<evidence type="ECO:0000256" key="8">
    <source>
        <dbReference type="PIRSR" id="PIRSR001357-50"/>
    </source>
</evidence>
<dbReference type="RefSeq" id="XP_007864019.1">
    <property type="nucleotide sequence ID" value="XM_007865828.1"/>
</dbReference>
<comment type="catalytic activity">
    <reaction evidence="7">
        <text>2-deoxy-D-ribose 5-phosphate = D-glyceraldehyde 3-phosphate + acetaldehyde</text>
        <dbReference type="Rhea" id="RHEA:12821"/>
        <dbReference type="ChEBI" id="CHEBI:15343"/>
        <dbReference type="ChEBI" id="CHEBI:59776"/>
        <dbReference type="ChEBI" id="CHEBI:62877"/>
        <dbReference type="EC" id="4.1.2.4"/>
    </reaction>
</comment>
<dbReference type="EMBL" id="KB469299">
    <property type="protein sequence ID" value="EPQ56813.1"/>
    <property type="molecule type" value="Genomic_DNA"/>
</dbReference>
<keyword evidence="10" id="KW-1185">Reference proteome</keyword>
<dbReference type="CDD" id="cd00959">
    <property type="entry name" value="DeoC"/>
    <property type="match status" value="1"/>
</dbReference>
<dbReference type="EC" id="4.1.2.4" evidence="2"/>
<dbReference type="PIRSF" id="PIRSF001357">
    <property type="entry name" value="DeoC"/>
    <property type="match status" value="1"/>
</dbReference>
<keyword evidence="5 8" id="KW-0704">Schiff base</keyword>
<dbReference type="AlphaFoldDB" id="S7QBS5"/>
<keyword evidence="4" id="KW-0456">Lyase</keyword>
<dbReference type="HOGENOM" id="CLU_053595_0_1_1"/>
<dbReference type="GeneID" id="19308336"/>
<proteinExistence type="inferred from homology"/>
<comment type="similarity">
    <text evidence="1">Belongs to the DeoC/FbaB aldolase family. DeoC type 1 subfamily.</text>
</comment>
<gene>
    <name evidence="9" type="ORF">GLOTRDRAFT_73300</name>
</gene>
<dbReference type="Pfam" id="PF01791">
    <property type="entry name" value="DeoC"/>
    <property type="match status" value="1"/>
</dbReference>
<evidence type="ECO:0000256" key="3">
    <source>
        <dbReference type="ARBA" id="ARBA00022490"/>
    </source>
</evidence>
<dbReference type="SUPFAM" id="SSF51569">
    <property type="entry name" value="Aldolase"/>
    <property type="match status" value="1"/>
</dbReference>
<dbReference type="Proteomes" id="UP000030669">
    <property type="component" value="Unassembled WGS sequence"/>
</dbReference>
<dbReference type="PANTHER" id="PTHR10889">
    <property type="entry name" value="DEOXYRIBOSE-PHOSPHATE ALDOLASE"/>
    <property type="match status" value="1"/>
</dbReference>
<evidence type="ECO:0000313" key="10">
    <source>
        <dbReference type="Proteomes" id="UP000030669"/>
    </source>
</evidence>
<organism evidence="9 10">
    <name type="scientific">Gloeophyllum trabeum (strain ATCC 11539 / FP-39264 / Madison 617)</name>
    <name type="common">Brown rot fungus</name>
    <dbReference type="NCBI Taxonomy" id="670483"/>
    <lineage>
        <taxon>Eukaryota</taxon>
        <taxon>Fungi</taxon>
        <taxon>Dikarya</taxon>
        <taxon>Basidiomycota</taxon>
        <taxon>Agaricomycotina</taxon>
        <taxon>Agaricomycetes</taxon>
        <taxon>Gloeophyllales</taxon>
        <taxon>Gloeophyllaceae</taxon>
        <taxon>Gloeophyllum</taxon>
    </lineage>
</organism>
<sequence length="260" mass="27558">MAPQKPLRSVADIAALIDHSLLHPTLTDAEIQRGLEVARDSKVATACIKPYSIPQAINVLSGSGVGICVVIAFPHGNSTIKTKVTEATYAMLDLAGFVETGGARSSRGRAEIDMVVNVGKALSGEWTYVEDEIAAVNAAVAERGGALKVIFETDFLERPHVARLAEICARVGVAFVKTSSGFGFVRDKAHPALYTYRGATVEHVQVMKQNVGPAVQVKAAGGIRTLDQLLQVYEAGATRIGATATEAILKEARARGYPEC</sequence>
<dbReference type="HAMAP" id="MF_00114">
    <property type="entry name" value="DeoC_type1"/>
    <property type="match status" value="1"/>
</dbReference>
<dbReference type="SMART" id="SM01133">
    <property type="entry name" value="DeoC"/>
    <property type="match status" value="1"/>
</dbReference>
<reference evidence="9 10" key="1">
    <citation type="journal article" date="2012" name="Science">
        <title>The Paleozoic origin of enzymatic lignin decomposition reconstructed from 31 fungal genomes.</title>
        <authorList>
            <person name="Floudas D."/>
            <person name="Binder M."/>
            <person name="Riley R."/>
            <person name="Barry K."/>
            <person name="Blanchette R.A."/>
            <person name="Henrissat B."/>
            <person name="Martinez A.T."/>
            <person name="Otillar R."/>
            <person name="Spatafora J.W."/>
            <person name="Yadav J.S."/>
            <person name="Aerts A."/>
            <person name="Benoit I."/>
            <person name="Boyd A."/>
            <person name="Carlson A."/>
            <person name="Copeland A."/>
            <person name="Coutinho P.M."/>
            <person name="de Vries R.P."/>
            <person name="Ferreira P."/>
            <person name="Findley K."/>
            <person name="Foster B."/>
            <person name="Gaskell J."/>
            <person name="Glotzer D."/>
            <person name="Gorecki P."/>
            <person name="Heitman J."/>
            <person name="Hesse C."/>
            <person name="Hori C."/>
            <person name="Igarashi K."/>
            <person name="Jurgens J.A."/>
            <person name="Kallen N."/>
            <person name="Kersten P."/>
            <person name="Kohler A."/>
            <person name="Kuees U."/>
            <person name="Kumar T.K.A."/>
            <person name="Kuo A."/>
            <person name="LaButti K."/>
            <person name="Larrondo L.F."/>
            <person name="Lindquist E."/>
            <person name="Ling A."/>
            <person name="Lombard V."/>
            <person name="Lucas S."/>
            <person name="Lundell T."/>
            <person name="Martin R."/>
            <person name="McLaughlin D.J."/>
            <person name="Morgenstern I."/>
            <person name="Morin E."/>
            <person name="Murat C."/>
            <person name="Nagy L.G."/>
            <person name="Nolan M."/>
            <person name="Ohm R.A."/>
            <person name="Patyshakuliyeva A."/>
            <person name="Rokas A."/>
            <person name="Ruiz-Duenas F.J."/>
            <person name="Sabat G."/>
            <person name="Salamov A."/>
            <person name="Samejima M."/>
            <person name="Schmutz J."/>
            <person name="Slot J.C."/>
            <person name="St John F."/>
            <person name="Stenlid J."/>
            <person name="Sun H."/>
            <person name="Sun S."/>
            <person name="Syed K."/>
            <person name="Tsang A."/>
            <person name="Wiebenga A."/>
            <person name="Young D."/>
            <person name="Pisabarro A."/>
            <person name="Eastwood D.C."/>
            <person name="Martin F."/>
            <person name="Cullen D."/>
            <person name="Grigoriev I.V."/>
            <person name="Hibbett D.S."/>
        </authorList>
    </citation>
    <scope>NUCLEOTIDE SEQUENCE [LARGE SCALE GENOMIC DNA]</scope>
    <source>
        <strain evidence="9 10">ATCC 11539</strain>
    </source>
</reference>
<dbReference type="Gene3D" id="3.20.20.70">
    <property type="entry name" value="Aldolase class I"/>
    <property type="match status" value="1"/>
</dbReference>
<dbReference type="InterPro" id="IPR011343">
    <property type="entry name" value="DeoC"/>
</dbReference>
<dbReference type="InterPro" id="IPR002915">
    <property type="entry name" value="DeoC/FbaB/LacD_aldolase"/>
</dbReference>
<dbReference type="GO" id="GO:0009264">
    <property type="term" value="P:deoxyribonucleotide catabolic process"/>
    <property type="evidence" value="ECO:0007669"/>
    <property type="project" value="InterPro"/>
</dbReference>
<evidence type="ECO:0000256" key="5">
    <source>
        <dbReference type="ARBA" id="ARBA00023270"/>
    </source>
</evidence>
<dbReference type="NCBIfam" id="TIGR00126">
    <property type="entry name" value="deoC"/>
    <property type="match status" value="1"/>
</dbReference>
<name>S7QBS5_GLOTA</name>
<evidence type="ECO:0000256" key="1">
    <source>
        <dbReference type="ARBA" id="ARBA00010936"/>
    </source>
</evidence>
<dbReference type="STRING" id="670483.S7QBS5"/>
<dbReference type="KEGG" id="gtr:GLOTRDRAFT_73300"/>